<dbReference type="SUPFAM" id="SSF46894">
    <property type="entry name" value="C-terminal effector domain of the bipartite response regulators"/>
    <property type="match status" value="1"/>
</dbReference>
<dbReference type="InterPro" id="IPR059106">
    <property type="entry name" value="WHD_MalT"/>
</dbReference>
<sequence>MMDNWCCYNRPMSTQINTTKLYIPALRSRTVIRQRLTERLNKGLHRKLTLISAPAGYGKTTLVCEWLAGCERPAAWLSLEQGDTELTRFLTYMISALQTLEENIGEGVLSVLHSPQPAPTESILTALLNELAAIPSPFILVLDDYHAASSREVDEAVSFLLDHLPTQLHLVITSREDPAISLPRLRVRDQLTELRATDMRFTLTEAETLFNHVMDLHLSTDHITELQSRTEGWAAGLRLAALSIQEDHDADRLLQSFTGNHHFVLDYLAEEVLQRQPSAVQDFLLRTSILDRLCGSLCDDIMANSEASGKDMLIELDRRNLFVVPMDQERRWYRYHHLFADILRRRLLENMNGSDITELHQRASIWYEDHGFEIEAFHHAVKAQDITRSSRLLQGGGMPLHLRGAARMALDWLESLPAKELDVRPELWVYYGSALLIAGKPTGVEHKLRAAEAALEGMDQEDVGVKELIGWIAATRATLASLMLADNHNGAEPNLQAAEAAMQVSGLEDKTEDLVGLITPARNAGKSETNGVDQVIAQSRRALAYLRQDNLPARTASAWMLGVACQRRGDYAEACAAYNEVIANCRMIDHQLMAVMATIGIAQIREAEGRPDLAAECYREALRLAGGLPHPAIKEAQMGLERVSRVLEGELKDILIEPLSQREIEVLQLIDQGLSNREIADKLFLALDTVKGHNRRIFEKLHVQRRTEAIARARDLNLLKRTPKPH</sequence>
<dbReference type="Pfam" id="PF00196">
    <property type="entry name" value="GerE"/>
    <property type="match status" value="1"/>
</dbReference>
<dbReference type="InterPro" id="IPR036388">
    <property type="entry name" value="WH-like_DNA-bd_sf"/>
</dbReference>
<dbReference type="PRINTS" id="PR00038">
    <property type="entry name" value="HTHLUXR"/>
</dbReference>
<dbReference type="PROSITE" id="PS00622">
    <property type="entry name" value="HTH_LUXR_1"/>
    <property type="match status" value="1"/>
</dbReference>
<dbReference type="InterPro" id="IPR041664">
    <property type="entry name" value="AAA_16"/>
</dbReference>
<dbReference type="PANTHER" id="PTHR44688">
    <property type="entry name" value="DNA-BINDING TRANSCRIPTIONAL ACTIVATOR DEVR_DOSR"/>
    <property type="match status" value="1"/>
</dbReference>
<dbReference type="OrthoDB" id="1137593at2"/>
<dbReference type="EMBL" id="QPJW01000014">
    <property type="protein sequence ID" value="RCX15657.1"/>
    <property type="molecule type" value="Genomic_DNA"/>
</dbReference>
<dbReference type="GO" id="GO:0003677">
    <property type="term" value="F:DNA binding"/>
    <property type="evidence" value="ECO:0007669"/>
    <property type="project" value="UniProtKB-KW"/>
</dbReference>
<dbReference type="InterPro" id="IPR041617">
    <property type="entry name" value="TPR_MalT"/>
</dbReference>
<dbReference type="AlphaFoldDB" id="A0A369B527"/>
<evidence type="ECO:0000256" key="3">
    <source>
        <dbReference type="ARBA" id="ARBA00023163"/>
    </source>
</evidence>
<comment type="caution">
    <text evidence="5">The sequence shown here is derived from an EMBL/GenBank/DDBJ whole genome shotgun (WGS) entry which is preliminary data.</text>
</comment>
<dbReference type="InterPro" id="IPR011990">
    <property type="entry name" value="TPR-like_helical_dom_sf"/>
</dbReference>
<keyword evidence="6" id="KW-1185">Reference proteome</keyword>
<protein>
    <submittedName>
        <fullName evidence="5">LuxR family maltose regulon positive regulatory protein</fullName>
    </submittedName>
</protein>
<dbReference type="Proteomes" id="UP000253090">
    <property type="component" value="Unassembled WGS sequence"/>
</dbReference>
<organism evidence="5 6">
    <name type="scientific">Fontibacillus phaseoli</name>
    <dbReference type="NCBI Taxonomy" id="1416533"/>
    <lineage>
        <taxon>Bacteria</taxon>
        <taxon>Bacillati</taxon>
        <taxon>Bacillota</taxon>
        <taxon>Bacilli</taxon>
        <taxon>Bacillales</taxon>
        <taxon>Paenibacillaceae</taxon>
        <taxon>Fontibacillus</taxon>
    </lineage>
</organism>
<keyword evidence="2" id="KW-0238">DNA-binding</keyword>
<dbReference type="PROSITE" id="PS50043">
    <property type="entry name" value="HTH_LUXR_2"/>
    <property type="match status" value="1"/>
</dbReference>
<dbReference type="CDD" id="cd06170">
    <property type="entry name" value="LuxR_C_like"/>
    <property type="match status" value="1"/>
</dbReference>
<name>A0A369B527_9BACL</name>
<evidence type="ECO:0000313" key="5">
    <source>
        <dbReference type="EMBL" id="RCX15657.1"/>
    </source>
</evidence>
<reference evidence="5 6" key="1">
    <citation type="submission" date="2018-07" db="EMBL/GenBank/DDBJ databases">
        <title>Genomic Encyclopedia of Type Strains, Phase III (KMG-III): the genomes of soil and plant-associated and newly described type strains.</title>
        <authorList>
            <person name="Whitman W."/>
        </authorList>
    </citation>
    <scope>NUCLEOTIDE SEQUENCE [LARGE SCALE GENOMIC DNA]</scope>
    <source>
        <strain evidence="5 6">CECT 8333</strain>
    </source>
</reference>
<evidence type="ECO:0000259" key="4">
    <source>
        <dbReference type="PROSITE" id="PS50043"/>
    </source>
</evidence>
<dbReference type="InterPro" id="IPR016032">
    <property type="entry name" value="Sig_transdc_resp-reg_C-effctor"/>
</dbReference>
<dbReference type="Pfam" id="PF13191">
    <property type="entry name" value="AAA_16"/>
    <property type="match status" value="1"/>
</dbReference>
<dbReference type="SUPFAM" id="SSF48452">
    <property type="entry name" value="TPR-like"/>
    <property type="match status" value="1"/>
</dbReference>
<proteinExistence type="predicted"/>
<keyword evidence="3" id="KW-0804">Transcription</keyword>
<dbReference type="Pfam" id="PF25873">
    <property type="entry name" value="WHD_MalT"/>
    <property type="match status" value="1"/>
</dbReference>
<dbReference type="GO" id="GO:0006355">
    <property type="term" value="P:regulation of DNA-templated transcription"/>
    <property type="evidence" value="ECO:0007669"/>
    <property type="project" value="InterPro"/>
</dbReference>
<keyword evidence="1" id="KW-0805">Transcription regulation</keyword>
<dbReference type="Gene3D" id="3.40.50.300">
    <property type="entry name" value="P-loop containing nucleotide triphosphate hydrolases"/>
    <property type="match status" value="1"/>
</dbReference>
<dbReference type="SUPFAM" id="SSF52540">
    <property type="entry name" value="P-loop containing nucleoside triphosphate hydrolases"/>
    <property type="match status" value="1"/>
</dbReference>
<dbReference type="InterPro" id="IPR000792">
    <property type="entry name" value="Tscrpt_reg_LuxR_C"/>
</dbReference>
<accession>A0A369B527</accession>
<evidence type="ECO:0000256" key="1">
    <source>
        <dbReference type="ARBA" id="ARBA00023015"/>
    </source>
</evidence>
<feature type="domain" description="HTH luxR-type" evidence="4">
    <location>
        <begin position="652"/>
        <end position="717"/>
    </location>
</feature>
<dbReference type="InterPro" id="IPR027417">
    <property type="entry name" value="P-loop_NTPase"/>
</dbReference>
<dbReference type="Pfam" id="PF17874">
    <property type="entry name" value="TPR_MalT"/>
    <property type="match status" value="1"/>
</dbReference>
<evidence type="ECO:0000313" key="6">
    <source>
        <dbReference type="Proteomes" id="UP000253090"/>
    </source>
</evidence>
<gene>
    <name evidence="5" type="ORF">DFP94_114105</name>
</gene>
<dbReference type="Gene3D" id="1.25.40.10">
    <property type="entry name" value="Tetratricopeptide repeat domain"/>
    <property type="match status" value="1"/>
</dbReference>
<evidence type="ECO:0000256" key="2">
    <source>
        <dbReference type="ARBA" id="ARBA00023125"/>
    </source>
</evidence>
<dbReference type="Gene3D" id="1.10.10.10">
    <property type="entry name" value="Winged helix-like DNA-binding domain superfamily/Winged helix DNA-binding domain"/>
    <property type="match status" value="1"/>
</dbReference>
<dbReference type="PANTHER" id="PTHR44688:SF16">
    <property type="entry name" value="DNA-BINDING TRANSCRIPTIONAL ACTIVATOR DEVR_DOSR"/>
    <property type="match status" value="1"/>
</dbReference>
<dbReference type="SMART" id="SM00421">
    <property type="entry name" value="HTH_LUXR"/>
    <property type="match status" value="1"/>
</dbReference>